<evidence type="ECO:0000313" key="2">
    <source>
        <dbReference type="Proteomes" id="UP000025227"/>
    </source>
</evidence>
<feature type="transmembrane region" description="Helical" evidence="1">
    <location>
        <begin position="6"/>
        <end position="26"/>
    </location>
</feature>
<feature type="transmembrane region" description="Helical" evidence="1">
    <location>
        <begin position="163"/>
        <end position="189"/>
    </location>
</feature>
<dbReference type="Proteomes" id="UP000025227">
    <property type="component" value="Unplaced"/>
</dbReference>
<name>A0A7I4YPC9_HAECO</name>
<keyword evidence="1" id="KW-0472">Membrane</keyword>
<dbReference type="Pfam" id="PF10323">
    <property type="entry name" value="7TM_GPCR_Srv"/>
    <property type="match status" value="1"/>
</dbReference>
<reference evidence="3" key="1">
    <citation type="submission" date="2020-12" db="UniProtKB">
        <authorList>
            <consortium name="WormBaseParasite"/>
        </authorList>
    </citation>
    <scope>IDENTIFICATION</scope>
    <source>
        <strain evidence="3">MHco3</strain>
    </source>
</reference>
<dbReference type="PANTHER" id="PTHR31552:SF8">
    <property type="entry name" value="SERPENTINE RECEPTOR CLASS GAMMA"/>
    <property type="match status" value="1"/>
</dbReference>
<dbReference type="Gene3D" id="1.20.1070.10">
    <property type="entry name" value="Rhodopsin 7-helix transmembrane proteins"/>
    <property type="match status" value="1"/>
</dbReference>
<feature type="transmembrane region" description="Helical" evidence="1">
    <location>
        <begin position="73"/>
        <end position="97"/>
    </location>
</feature>
<feature type="transmembrane region" description="Helical" evidence="1">
    <location>
        <begin position="38"/>
        <end position="61"/>
    </location>
</feature>
<feature type="transmembrane region" description="Helical" evidence="1">
    <location>
        <begin position="250"/>
        <end position="268"/>
    </location>
</feature>
<dbReference type="WBParaSite" id="HCON_00127380-00001">
    <property type="protein sequence ID" value="HCON_00127380-00001"/>
    <property type="gene ID" value="HCON_00127380"/>
</dbReference>
<organism evidence="2 3">
    <name type="scientific">Haemonchus contortus</name>
    <name type="common">Barber pole worm</name>
    <dbReference type="NCBI Taxonomy" id="6289"/>
    <lineage>
        <taxon>Eukaryota</taxon>
        <taxon>Metazoa</taxon>
        <taxon>Ecdysozoa</taxon>
        <taxon>Nematoda</taxon>
        <taxon>Chromadorea</taxon>
        <taxon>Rhabditida</taxon>
        <taxon>Rhabditina</taxon>
        <taxon>Rhabditomorpha</taxon>
        <taxon>Strongyloidea</taxon>
        <taxon>Trichostrongylidae</taxon>
        <taxon>Haemonchus</taxon>
    </lineage>
</organism>
<evidence type="ECO:0000256" key="1">
    <source>
        <dbReference type="SAM" id="Phobius"/>
    </source>
</evidence>
<dbReference type="InterPro" id="IPR019426">
    <property type="entry name" value="7TM_GPCR_serpentine_rcpt_Srv"/>
</dbReference>
<proteinExistence type="predicted"/>
<feature type="transmembrane region" description="Helical" evidence="1">
    <location>
        <begin position="210"/>
        <end position="230"/>
    </location>
</feature>
<dbReference type="SUPFAM" id="SSF81321">
    <property type="entry name" value="Family A G protein-coupled receptor-like"/>
    <property type="match status" value="1"/>
</dbReference>
<evidence type="ECO:0000313" key="3">
    <source>
        <dbReference type="WBParaSite" id="HCON_00127380-00001"/>
    </source>
</evidence>
<keyword evidence="1" id="KW-0812">Transmembrane</keyword>
<sequence>MEHNVFHTAINGLIILLYLFMILMIVQSKAKVFKNAFYSLFVATGVADIASLLSGCALRLIRELNLGEETKDLALVSLIITCTAFIAHLIGNMLITINRYSALCLMNRYDMIWTRKNVCIAVIIQYVISFAVFAHVTRANVNYIHNADGTVAMSGWREKQTDLIVRFTSIGACIIYATASLSLNVKLLIEWKLLSKSDGGPRRKHHDKGLLLYALSVFICTMLVSLQQVVKAVAIFTGNTSLNLWISMQYIWMNELMVCMPPISLLVLSSDFRQEIFKLFRCSKHRGTSLFVTSPSTRRSVAERF</sequence>
<keyword evidence="2" id="KW-1185">Reference proteome</keyword>
<dbReference type="PANTHER" id="PTHR31552">
    <property type="entry name" value="SERPENTINE RECEPTOR CLASS GAMMA"/>
    <property type="match status" value="1"/>
</dbReference>
<keyword evidence="1" id="KW-1133">Transmembrane helix</keyword>
<dbReference type="AlphaFoldDB" id="A0A7I4YPC9"/>
<accession>A0A7I4YPC9</accession>
<protein>
    <submittedName>
        <fullName evidence="3">G protein-coupled receptor</fullName>
    </submittedName>
</protein>
<feature type="transmembrane region" description="Helical" evidence="1">
    <location>
        <begin position="118"/>
        <end position="136"/>
    </location>
</feature>